<evidence type="ECO:0000313" key="2">
    <source>
        <dbReference type="Proteomes" id="UP000481153"/>
    </source>
</evidence>
<sequence length="85" mass="9897">MCKIVVSKCLVNSSPSICHLDRGWFRHLCRRVACLSHRGHYAFVVATSITKVFVRRDQLAMRVRTHSGRREDSVDYQQSFNGRMK</sequence>
<gene>
    <name evidence="1" type="ORF">Ae201684_004130</name>
</gene>
<reference evidence="1 2" key="1">
    <citation type="submission" date="2019-07" db="EMBL/GenBank/DDBJ databases">
        <title>Genomics analysis of Aphanomyces spp. identifies a new class of oomycete effector associated with host adaptation.</title>
        <authorList>
            <person name="Gaulin E."/>
        </authorList>
    </citation>
    <scope>NUCLEOTIDE SEQUENCE [LARGE SCALE GENOMIC DNA]</scope>
    <source>
        <strain evidence="1 2">ATCC 201684</strain>
    </source>
</reference>
<organism evidence="1 2">
    <name type="scientific">Aphanomyces euteiches</name>
    <dbReference type="NCBI Taxonomy" id="100861"/>
    <lineage>
        <taxon>Eukaryota</taxon>
        <taxon>Sar</taxon>
        <taxon>Stramenopiles</taxon>
        <taxon>Oomycota</taxon>
        <taxon>Saprolegniomycetes</taxon>
        <taxon>Saprolegniales</taxon>
        <taxon>Verrucalvaceae</taxon>
        <taxon>Aphanomyces</taxon>
    </lineage>
</organism>
<protein>
    <submittedName>
        <fullName evidence="1">Uncharacterized protein</fullName>
    </submittedName>
</protein>
<dbReference type="AlphaFoldDB" id="A0A6G0XJA4"/>
<keyword evidence="2" id="KW-1185">Reference proteome</keyword>
<accession>A0A6G0XJA4</accession>
<dbReference type="Proteomes" id="UP000481153">
    <property type="component" value="Unassembled WGS sequence"/>
</dbReference>
<evidence type="ECO:0000313" key="1">
    <source>
        <dbReference type="EMBL" id="KAF0740393.1"/>
    </source>
</evidence>
<comment type="caution">
    <text evidence="1">The sequence shown here is derived from an EMBL/GenBank/DDBJ whole genome shotgun (WGS) entry which is preliminary data.</text>
</comment>
<proteinExistence type="predicted"/>
<dbReference type="EMBL" id="VJMJ01000052">
    <property type="protein sequence ID" value="KAF0740393.1"/>
    <property type="molecule type" value="Genomic_DNA"/>
</dbReference>
<name>A0A6G0XJA4_9STRA</name>